<dbReference type="Gene3D" id="3.40.50.2300">
    <property type="match status" value="1"/>
</dbReference>
<organism evidence="4 5">
    <name type="scientific">Brevundimonas guildfordensis</name>
    <dbReference type="NCBI Taxonomy" id="2762241"/>
    <lineage>
        <taxon>Bacteria</taxon>
        <taxon>Pseudomonadati</taxon>
        <taxon>Pseudomonadota</taxon>
        <taxon>Alphaproteobacteria</taxon>
        <taxon>Caulobacterales</taxon>
        <taxon>Caulobacteraceae</taxon>
        <taxon>Brevundimonas</taxon>
    </lineage>
</organism>
<feature type="domain" description="Response regulatory" evidence="3">
    <location>
        <begin position="4"/>
        <end position="122"/>
    </location>
</feature>
<dbReference type="InterPro" id="IPR050595">
    <property type="entry name" value="Bact_response_regulator"/>
</dbReference>
<dbReference type="InterPro" id="IPR011006">
    <property type="entry name" value="CheY-like_superfamily"/>
</dbReference>
<evidence type="ECO:0000256" key="1">
    <source>
        <dbReference type="ARBA" id="ARBA00022553"/>
    </source>
</evidence>
<reference evidence="4 5" key="1">
    <citation type="submission" date="2020-08" db="EMBL/GenBank/DDBJ databases">
        <title>A Genomic Blueprint of the Chicken Gut Microbiome.</title>
        <authorList>
            <person name="Gilroy R."/>
            <person name="Ravi A."/>
            <person name="Getino M."/>
            <person name="Pursley I."/>
            <person name="Horton D.L."/>
            <person name="Alikhan N.-F."/>
            <person name="Baker D."/>
            <person name="Gharbi K."/>
            <person name="Hall N."/>
            <person name="Watson M."/>
            <person name="Adriaenssens E.M."/>
            <person name="Foster-Nyarko E."/>
            <person name="Jarju S."/>
            <person name="Secka A."/>
            <person name="Antonio M."/>
            <person name="Oren A."/>
            <person name="Chaudhuri R."/>
            <person name="La Ragione R.M."/>
            <person name="Hildebrand F."/>
            <person name="Pallen M.J."/>
        </authorList>
    </citation>
    <scope>NUCLEOTIDE SEQUENCE [LARGE SCALE GENOMIC DNA]</scope>
    <source>
        <strain evidence="4 5">Sa3CVA3</strain>
    </source>
</reference>
<protein>
    <submittedName>
        <fullName evidence="4">Response regulator</fullName>
    </submittedName>
</protein>
<evidence type="ECO:0000259" key="3">
    <source>
        <dbReference type="PROSITE" id="PS50110"/>
    </source>
</evidence>
<keyword evidence="1 2" id="KW-0597">Phosphoprotein</keyword>
<dbReference type="Proteomes" id="UP000638918">
    <property type="component" value="Unassembled WGS sequence"/>
</dbReference>
<dbReference type="SUPFAM" id="SSF52172">
    <property type="entry name" value="CheY-like"/>
    <property type="match status" value="1"/>
</dbReference>
<comment type="caution">
    <text evidence="4">The sequence shown here is derived from an EMBL/GenBank/DDBJ whole genome shotgun (WGS) entry which is preliminary data.</text>
</comment>
<gene>
    <name evidence="4" type="ORF">H9656_09325</name>
</gene>
<evidence type="ECO:0000313" key="5">
    <source>
        <dbReference type="Proteomes" id="UP000638918"/>
    </source>
</evidence>
<dbReference type="PANTHER" id="PTHR44591">
    <property type="entry name" value="STRESS RESPONSE REGULATOR PROTEIN 1"/>
    <property type="match status" value="1"/>
</dbReference>
<feature type="modified residue" description="4-aspartylphosphate" evidence="2">
    <location>
        <position position="55"/>
    </location>
</feature>
<dbReference type="EMBL" id="JACSQU010000002">
    <property type="protein sequence ID" value="MBD7941586.1"/>
    <property type="molecule type" value="Genomic_DNA"/>
</dbReference>
<dbReference type="RefSeq" id="WP_191743990.1">
    <property type="nucleotide sequence ID" value="NZ_JACSQU010000002.1"/>
</dbReference>
<evidence type="ECO:0000256" key="2">
    <source>
        <dbReference type="PROSITE-ProRule" id="PRU00169"/>
    </source>
</evidence>
<dbReference type="InterPro" id="IPR001789">
    <property type="entry name" value="Sig_transdc_resp-reg_receiver"/>
</dbReference>
<dbReference type="SMART" id="SM00448">
    <property type="entry name" value="REC"/>
    <property type="match status" value="1"/>
</dbReference>
<dbReference type="Pfam" id="PF00072">
    <property type="entry name" value="Response_reg"/>
    <property type="match status" value="1"/>
</dbReference>
<name>A0ABR8R1E3_9CAUL</name>
<keyword evidence="5" id="KW-1185">Reference proteome</keyword>
<accession>A0ABR8R1E3</accession>
<proteinExistence type="predicted"/>
<dbReference type="PANTHER" id="PTHR44591:SF3">
    <property type="entry name" value="RESPONSE REGULATORY DOMAIN-CONTAINING PROTEIN"/>
    <property type="match status" value="1"/>
</dbReference>
<dbReference type="PROSITE" id="PS50110">
    <property type="entry name" value="RESPONSE_REGULATORY"/>
    <property type="match status" value="1"/>
</dbReference>
<evidence type="ECO:0000313" key="4">
    <source>
        <dbReference type="EMBL" id="MBD7941586.1"/>
    </source>
</evidence>
<sequence>MPLALMHVDDEPDIREVAAMALELDPDVSLTSLGSGQEALDRIADGETPDVLLLDFMMPTLDGTGVLRRLREIPGHAATPVIFMTARAQSGEIDHLKALGAIGVIVKPFDPMTLAKQIRDLLAEAAA</sequence>